<dbReference type="CDD" id="cd01449">
    <property type="entry name" value="TST_Repeat_2"/>
    <property type="match status" value="1"/>
</dbReference>
<dbReference type="InterPro" id="IPR045078">
    <property type="entry name" value="TST/MPST-like"/>
</dbReference>
<accession>A0A5D4REI9</accession>
<name>A0A5D4REI9_9BACI</name>
<dbReference type="SUPFAM" id="SSF52821">
    <property type="entry name" value="Rhodanese/Cell cycle control phosphatase"/>
    <property type="match status" value="2"/>
</dbReference>
<protein>
    <submittedName>
        <fullName evidence="4">Sulfurtransferase</fullName>
    </submittedName>
</protein>
<dbReference type="Pfam" id="PF00581">
    <property type="entry name" value="Rhodanese"/>
    <property type="match status" value="2"/>
</dbReference>
<evidence type="ECO:0000256" key="1">
    <source>
        <dbReference type="ARBA" id="ARBA00022679"/>
    </source>
</evidence>
<dbReference type="PROSITE" id="PS00380">
    <property type="entry name" value="RHODANESE_1"/>
    <property type="match status" value="1"/>
</dbReference>
<proteinExistence type="predicted"/>
<keyword evidence="2" id="KW-0677">Repeat</keyword>
<dbReference type="PANTHER" id="PTHR11364:SF27">
    <property type="entry name" value="SULFURTRANSFERASE"/>
    <property type="match status" value="1"/>
</dbReference>
<evidence type="ECO:0000256" key="2">
    <source>
        <dbReference type="ARBA" id="ARBA00022737"/>
    </source>
</evidence>
<dbReference type="InterPro" id="IPR036873">
    <property type="entry name" value="Rhodanese-like_dom_sf"/>
</dbReference>
<dbReference type="Proteomes" id="UP000322139">
    <property type="component" value="Unassembled WGS sequence"/>
</dbReference>
<dbReference type="InterPro" id="IPR001307">
    <property type="entry name" value="Thiosulphate_STrfase_CS"/>
</dbReference>
<feature type="domain" description="Rhodanese" evidence="3">
    <location>
        <begin position="15"/>
        <end position="134"/>
    </location>
</feature>
<evidence type="ECO:0000313" key="5">
    <source>
        <dbReference type="Proteomes" id="UP000322139"/>
    </source>
</evidence>
<dbReference type="GO" id="GO:0004792">
    <property type="term" value="F:thiosulfate-cyanide sulfurtransferase activity"/>
    <property type="evidence" value="ECO:0007669"/>
    <property type="project" value="InterPro"/>
</dbReference>
<keyword evidence="1 4" id="KW-0808">Transferase</keyword>
<comment type="caution">
    <text evidence="4">The sequence shown here is derived from an EMBL/GenBank/DDBJ whole genome shotgun (WGS) entry which is preliminary data.</text>
</comment>
<evidence type="ECO:0000313" key="4">
    <source>
        <dbReference type="EMBL" id="TYS49240.1"/>
    </source>
</evidence>
<dbReference type="PROSITE" id="PS50206">
    <property type="entry name" value="RHODANESE_3"/>
    <property type="match status" value="2"/>
</dbReference>
<dbReference type="FunFam" id="3.40.250.10:FF:000035">
    <property type="entry name" value="Thiosulfate sulfurtransferase"/>
    <property type="match status" value="1"/>
</dbReference>
<dbReference type="PANTHER" id="PTHR11364">
    <property type="entry name" value="THIOSULFATE SULFERTANSFERASE"/>
    <property type="match status" value="1"/>
</dbReference>
<sequence length="279" mass="30945">MKWVKELNEVVEGLGSEDVRFCDCRFSLGEPEKGEQAYLEEHIPGAVYFHLEKDLSGQVSKHGGRHPLPDMDDFKGKLEQAGISNHSTVIAYDGGEGAFAARLWWLLKYAGQENVYVLNGGFKAWKKEGQPVTKEIPHIARSEYNLSLNADILADAEEAKKVSAAESKKTLIDSREKKRYLGIEEPIDKKAGHIPGAVNYPWTDGFYGGKYRNAEGQRKRFSSISPEDSVIVYCGSGVTAAPNYIALKEAGYENVKLYIGSFSDWISYEENPVAQAAGK</sequence>
<dbReference type="CDD" id="cd01448">
    <property type="entry name" value="TST_Repeat_1"/>
    <property type="match status" value="1"/>
</dbReference>
<reference evidence="4 5" key="1">
    <citation type="submission" date="2019-08" db="EMBL/GenBank/DDBJ databases">
        <title>Bacillus genomes from the desert of Cuatro Cienegas, Coahuila.</title>
        <authorList>
            <person name="Olmedo-Alvarez G."/>
        </authorList>
    </citation>
    <scope>NUCLEOTIDE SEQUENCE [LARGE SCALE GENOMIC DNA]</scope>
    <source>
        <strain evidence="4 5">CH446_14T</strain>
    </source>
</reference>
<evidence type="ECO:0000259" key="3">
    <source>
        <dbReference type="PROSITE" id="PS50206"/>
    </source>
</evidence>
<organism evidence="4 5">
    <name type="scientific">Bacillus infantis</name>
    <dbReference type="NCBI Taxonomy" id="324767"/>
    <lineage>
        <taxon>Bacteria</taxon>
        <taxon>Bacillati</taxon>
        <taxon>Bacillota</taxon>
        <taxon>Bacilli</taxon>
        <taxon>Bacillales</taxon>
        <taxon>Bacillaceae</taxon>
        <taxon>Bacillus</taxon>
    </lineage>
</organism>
<dbReference type="RefSeq" id="WP_148974380.1">
    <property type="nucleotide sequence ID" value="NZ_VTER01000004.1"/>
</dbReference>
<dbReference type="EMBL" id="VTER01000004">
    <property type="protein sequence ID" value="TYS49240.1"/>
    <property type="molecule type" value="Genomic_DNA"/>
</dbReference>
<dbReference type="AlphaFoldDB" id="A0A5D4REI9"/>
<dbReference type="Gene3D" id="3.40.250.10">
    <property type="entry name" value="Rhodanese-like domain"/>
    <property type="match status" value="2"/>
</dbReference>
<gene>
    <name evidence="4" type="ORF">FZD51_08445</name>
</gene>
<feature type="domain" description="Rhodanese" evidence="3">
    <location>
        <begin position="165"/>
        <end position="274"/>
    </location>
</feature>
<dbReference type="SMART" id="SM00450">
    <property type="entry name" value="RHOD"/>
    <property type="match status" value="2"/>
</dbReference>
<dbReference type="InterPro" id="IPR001763">
    <property type="entry name" value="Rhodanese-like_dom"/>
</dbReference>